<dbReference type="PRINTS" id="PR00929">
    <property type="entry name" value="ATHOOK"/>
</dbReference>
<proteinExistence type="predicted"/>
<feature type="region of interest" description="Disordered" evidence="1">
    <location>
        <begin position="130"/>
        <end position="158"/>
    </location>
</feature>
<dbReference type="GO" id="GO:0003677">
    <property type="term" value="F:DNA binding"/>
    <property type="evidence" value="ECO:0007669"/>
    <property type="project" value="InterPro"/>
</dbReference>
<dbReference type="EMBL" id="NNAY01001515">
    <property type="protein sequence ID" value="OXU23739.1"/>
    <property type="molecule type" value="Genomic_DNA"/>
</dbReference>
<keyword evidence="3" id="KW-1185">Reference proteome</keyword>
<name>A0A232EZJ1_9HYME</name>
<feature type="compositionally biased region" description="Basic and acidic residues" evidence="1">
    <location>
        <begin position="142"/>
        <end position="151"/>
    </location>
</feature>
<dbReference type="InterPro" id="IPR017956">
    <property type="entry name" value="AT_hook_DNA-bd_motif"/>
</dbReference>
<accession>A0A232EZJ1</accession>
<sequence>MFPCFDDEDYISILSKLLQRLYFYSCSERCRADVRTVSAANSQVRIRGRPRQNANAAAEEQPAVRRRGRPRRNENIPDNGVVDEPVRRRRGRPRRNRNVPVEENIEEAIEGGIREHANVEPADIQAGIGKRANGEVAGIGEHNAEPIRESDEAPNEEG</sequence>
<dbReference type="AlphaFoldDB" id="A0A232EZJ1"/>
<feature type="compositionally biased region" description="Basic residues" evidence="1">
    <location>
        <begin position="87"/>
        <end position="97"/>
    </location>
</feature>
<evidence type="ECO:0000256" key="1">
    <source>
        <dbReference type="SAM" id="MobiDB-lite"/>
    </source>
</evidence>
<feature type="compositionally biased region" description="Low complexity" evidence="1">
    <location>
        <begin position="51"/>
        <end position="61"/>
    </location>
</feature>
<dbReference type="Proteomes" id="UP000215335">
    <property type="component" value="Unassembled WGS sequence"/>
</dbReference>
<reference evidence="2 3" key="1">
    <citation type="journal article" date="2017" name="Curr. Biol.">
        <title>The Evolution of Venom by Co-option of Single-Copy Genes.</title>
        <authorList>
            <person name="Martinson E.O."/>
            <person name="Mrinalini"/>
            <person name="Kelkar Y.D."/>
            <person name="Chang C.H."/>
            <person name="Werren J.H."/>
        </authorList>
    </citation>
    <scope>NUCLEOTIDE SEQUENCE [LARGE SCALE GENOMIC DNA]</scope>
    <source>
        <strain evidence="2 3">Alberta</strain>
        <tissue evidence="2">Whole body</tissue>
    </source>
</reference>
<feature type="region of interest" description="Disordered" evidence="1">
    <location>
        <begin position="45"/>
        <end position="104"/>
    </location>
</feature>
<comment type="caution">
    <text evidence="2">The sequence shown here is derived from an EMBL/GenBank/DDBJ whole genome shotgun (WGS) entry which is preliminary data.</text>
</comment>
<gene>
    <name evidence="2" type="ORF">TSAR_010747</name>
</gene>
<organism evidence="2 3">
    <name type="scientific">Trichomalopsis sarcophagae</name>
    <dbReference type="NCBI Taxonomy" id="543379"/>
    <lineage>
        <taxon>Eukaryota</taxon>
        <taxon>Metazoa</taxon>
        <taxon>Ecdysozoa</taxon>
        <taxon>Arthropoda</taxon>
        <taxon>Hexapoda</taxon>
        <taxon>Insecta</taxon>
        <taxon>Pterygota</taxon>
        <taxon>Neoptera</taxon>
        <taxon>Endopterygota</taxon>
        <taxon>Hymenoptera</taxon>
        <taxon>Apocrita</taxon>
        <taxon>Proctotrupomorpha</taxon>
        <taxon>Chalcidoidea</taxon>
        <taxon>Pteromalidae</taxon>
        <taxon>Pteromalinae</taxon>
        <taxon>Trichomalopsis</taxon>
    </lineage>
</organism>
<protein>
    <submittedName>
        <fullName evidence="2">Uncharacterized protein</fullName>
    </submittedName>
</protein>
<evidence type="ECO:0000313" key="3">
    <source>
        <dbReference type="Proteomes" id="UP000215335"/>
    </source>
</evidence>
<evidence type="ECO:0000313" key="2">
    <source>
        <dbReference type="EMBL" id="OXU23739.1"/>
    </source>
</evidence>